<dbReference type="AlphaFoldDB" id="A0A7L4YID0"/>
<evidence type="ECO:0000259" key="8">
    <source>
        <dbReference type="SMART" id="SM00934"/>
    </source>
</evidence>
<keyword evidence="3 7" id="KW-0210">Decarboxylase</keyword>
<dbReference type="InterPro" id="IPR001754">
    <property type="entry name" value="OMPdeCOase_dom"/>
</dbReference>
<dbReference type="InterPro" id="IPR018089">
    <property type="entry name" value="OMPdecase_AS"/>
</dbReference>
<keyword evidence="10" id="KW-1185">Reference proteome</keyword>
<evidence type="ECO:0000256" key="4">
    <source>
        <dbReference type="ARBA" id="ARBA00022975"/>
    </source>
</evidence>
<accession>A0A7L4YID0</accession>
<dbReference type="Gene3D" id="3.20.20.70">
    <property type="entry name" value="Aldolase class I"/>
    <property type="match status" value="1"/>
</dbReference>
<sequence length="276" mass="27729">MTGFGDRLLAALDQRLPLCVGIDPHPQLLEAWGLPQTPSGLRTFGEITVGAFGDQVAALKPQSAFFERFGAAGIGVLEDVVAGARAVGALVVLDAKRGDIGSTAAAYADAYLDPERALFCDALTVSPYLGFGSLQPFIERAGEVGSGLFVLARTSNSEGASVQAATGPEGLSTAQRIVDDAAAVNAALIADGQSFGSIGVVVGATVAPGSVELGRLRGPVLAPGIGAQGAGGAELRAVFGDLPGVLPTSSREILGAGPDHDALRAAAERTAATLRG</sequence>
<evidence type="ECO:0000256" key="5">
    <source>
        <dbReference type="ARBA" id="ARBA00023239"/>
    </source>
</evidence>
<dbReference type="FunCoup" id="A0A7L4YID0">
    <property type="interactions" value="103"/>
</dbReference>
<dbReference type="PANTHER" id="PTHR43375:SF1">
    <property type="entry name" value="OROTIDINE 5'-PHOSPHATE DECARBOXYLASE"/>
    <property type="match status" value="1"/>
</dbReference>
<dbReference type="HAMAP" id="MF_01215">
    <property type="entry name" value="OMPdecase_type2"/>
    <property type="match status" value="1"/>
</dbReference>
<dbReference type="RefSeq" id="WP_159542090.1">
    <property type="nucleotide sequence ID" value="NZ_CP047156.1"/>
</dbReference>
<dbReference type="EC" id="4.1.1.23" evidence="7"/>
<dbReference type="EMBL" id="CP047156">
    <property type="protein sequence ID" value="QHB99019.1"/>
    <property type="molecule type" value="Genomic_DNA"/>
</dbReference>
<feature type="domain" description="Orotidine 5'-phosphate decarboxylase" evidence="8">
    <location>
        <begin position="17"/>
        <end position="266"/>
    </location>
</feature>
<dbReference type="PROSITE" id="PS00156">
    <property type="entry name" value="OMPDECASE"/>
    <property type="match status" value="1"/>
</dbReference>
<comment type="pathway">
    <text evidence="1 7">Pyrimidine metabolism; UMP biosynthesis via de novo pathway; UMP from orotate: step 2/2.</text>
</comment>
<comment type="similarity">
    <text evidence="2 7">Belongs to the OMP decarboxylase family. Type 2 subfamily.</text>
</comment>
<evidence type="ECO:0000313" key="10">
    <source>
        <dbReference type="Proteomes" id="UP000463857"/>
    </source>
</evidence>
<organism evidence="9 10">
    <name type="scientific">Epidermidibacterium keratini</name>
    <dbReference type="NCBI Taxonomy" id="1891644"/>
    <lineage>
        <taxon>Bacteria</taxon>
        <taxon>Bacillati</taxon>
        <taxon>Actinomycetota</taxon>
        <taxon>Actinomycetes</taxon>
        <taxon>Sporichthyales</taxon>
        <taxon>Sporichthyaceae</taxon>
        <taxon>Epidermidibacterium</taxon>
    </lineage>
</organism>
<dbReference type="InterPro" id="IPR011060">
    <property type="entry name" value="RibuloseP-bd_barrel"/>
</dbReference>
<dbReference type="GO" id="GO:0006207">
    <property type="term" value="P:'de novo' pyrimidine nucleobase biosynthetic process"/>
    <property type="evidence" value="ECO:0007669"/>
    <property type="project" value="InterPro"/>
</dbReference>
<protein>
    <recommendedName>
        <fullName evidence="7">Orotidine 5'-phosphate decarboxylase</fullName>
        <ecNumber evidence="7">4.1.1.23</ecNumber>
    </recommendedName>
    <alternativeName>
        <fullName evidence="7">OMP decarboxylase</fullName>
        <shortName evidence="7">OMPDCase</shortName>
        <shortName evidence="7">OMPdecase</shortName>
    </alternativeName>
</protein>
<dbReference type="PANTHER" id="PTHR43375">
    <property type="entry name" value="OROTIDINE 5'-PHOSPHATE DECARBOXYLASE"/>
    <property type="match status" value="1"/>
</dbReference>
<evidence type="ECO:0000256" key="1">
    <source>
        <dbReference type="ARBA" id="ARBA00004861"/>
    </source>
</evidence>
<evidence type="ECO:0000256" key="2">
    <source>
        <dbReference type="ARBA" id="ARBA00008847"/>
    </source>
</evidence>
<evidence type="ECO:0000256" key="3">
    <source>
        <dbReference type="ARBA" id="ARBA00022793"/>
    </source>
</evidence>
<dbReference type="OrthoDB" id="9808470at2"/>
<dbReference type="Proteomes" id="UP000463857">
    <property type="component" value="Chromosome"/>
</dbReference>
<dbReference type="Pfam" id="PF00215">
    <property type="entry name" value="OMPdecase"/>
    <property type="match status" value="1"/>
</dbReference>
<evidence type="ECO:0000256" key="7">
    <source>
        <dbReference type="HAMAP-Rule" id="MF_01215"/>
    </source>
</evidence>
<comment type="catalytic activity">
    <reaction evidence="6 7">
        <text>orotidine 5'-phosphate + H(+) = UMP + CO2</text>
        <dbReference type="Rhea" id="RHEA:11596"/>
        <dbReference type="ChEBI" id="CHEBI:15378"/>
        <dbReference type="ChEBI" id="CHEBI:16526"/>
        <dbReference type="ChEBI" id="CHEBI:57538"/>
        <dbReference type="ChEBI" id="CHEBI:57865"/>
        <dbReference type="EC" id="4.1.1.23"/>
    </reaction>
</comment>
<dbReference type="InterPro" id="IPR011995">
    <property type="entry name" value="OMPdecase_type-2"/>
</dbReference>
<dbReference type="UniPathway" id="UPA00070">
    <property type="reaction ID" value="UER00120"/>
</dbReference>
<dbReference type="SMART" id="SM00934">
    <property type="entry name" value="OMPdecase"/>
    <property type="match status" value="1"/>
</dbReference>
<dbReference type="InterPro" id="IPR013785">
    <property type="entry name" value="Aldolase_TIM"/>
</dbReference>
<dbReference type="GO" id="GO:0004590">
    <property type="term" value="F:orotidine-5'-phosphate decarboxylase activity"/>
    <property type="evidence" value="ECO:0007669"/>
    <property type="project" value="UniProtKB-UniRule"/>
</dbReference>
<feature type="active site" description="Proton donor" evidence="7">
    <location>
        <position position="96"/>
    </location>
</feature>
<dbReference type="InParanoid" id="A0A7L4YID0"/>
<reference evidence="9 10" key="1">
    <citation type="journal article" date="2018" name="Int. J. Syst. Evol. Microbiol.">
        <title>Epidermidibacterium keratini gen. nov., sp. nov., a member of the family Sporichthyaceae, isolated from keratin epidermis.</title>
        <authorList>
            <person name="Lee D.G."/>
            <person name="Trujillo M.E."/>
            <person name="Kang S."/>
            <person name="Nam J.J."/>
            <person name="Kim Y.J."/>
        </authorList>
    </citation>
    <scope>NUCLEOTIDE SEQUENCE [LARGE SCALE GENOMIC DNA]</scope>
    <source>
        <strain evidence="9 10">EPI-7</strain>
    </source>
</reference>
<evidence type="ECO:0000256" key="6">
    <source>
        <dbReference type="ARBA" id="ARBA00049157"/>
    </source>
</evidence>
<name>A0A7L4YID0_9ACTN</name>
<keyword evidence="5 7" id="KW-0456">Lyase</keyword>
<proteinExistence type="inferred from homology"/>
<evidence type="ECO:0000313" key="9">
    <source>
        <dbReference type="EMBL" id="QHB99019.1"/>
    </source>
</evidence>
<dbReference type="NCBIfam" id="TIGR02127">
    <property type="entry name" value="pyrF_sub2"/>
    <property type="match status" value="1"/>
</dbReference>
<gene>
    <name evidence="7 9" type="primary">pyrF</name>
    <name evidence="9" type="ORF">EK0264_01025</name>
</gene>
<keyword evidence="4 7" id="KW-0665">Pyrimidine biosynthesis</keyword>
<dbReference type="GO" id="GO:0044205">
    <property type="term" value="P:'de novo' UMP biosynthetic process"/>
    <property type="evidence" value="ECO:0007669"/>
    <property type="project" value="UniProtKB-UniRule"/>
</dbReference>
<dbReference type="KEGG" id="eke:EK0264_01025"/>
<dbReference type="SUPFAM" id="SSF51366">
    <property type="entry name" value="Ribulose-phoshate binding barrel"/>
    <property type="match status" value="1"/>
</dbReference>